<evidence type="ECO:0000313" key="1">
    <source>
        <dbReference type="EMBL" id="MCM4084156.1"/>
    </source>
</evidence>
<accession>A0ABT0YDM9</accession>
<dbReference type="EMBL" id="JAMQOL010000072">
    <property type="protein sequence ID" value="MCM4084156.1"/>
    <property type="molecule type" value="Genomic_DNA"/>
</dbReference>
<gene>
    <name evidence="1" type="ORF">LXN57_42130</name>
</gene>
<dbReference type="RefSeq" id="WP_251803911.1">
    <property type="nucleotide sequence ID" value="NZ_JAMQOL010000072.1"/>
</dbReference>
<comment type="caution">
    <text evidence="1">The sequence shown here is derived from an EMBL/GenBank/DDBJ whole genome shotgun (WGS) entry which is preliminary data.</text>
</comment>
<organism evidence="1 2">
    <name type="scientific">Paractinoplanes hotanensis</name>
    <dbReference type="NCBI Taxonomy" id="2906497"/>
    <lineage>
        <taxon>Bacteria</taxon>
        <taxon>Bacillati</taxon>
        <taxon>Actinomycetota</taxon>
        <taxon>Actinomycetes</taxon>
        <taxon>Micromonosporales</taxon>
        <taxon>Micromonosporaceae</taxon>
        <taxon>Paractinoplanes</taxon>
    </lineage>
</organism>
<name>A0ABT0YDM9_9ACTN</name>
<evidence type="ECO:0000313" key="2">
    <source>
        <dbReference type="Proteomes" id="UP001523216"/>
    </source>
</evidence>
<protein>
    <submittedName>
        <fullName evidence="1">Uncharacterized protein</fullName>
    </submittedName>
</protein>
<keyword evidence="2" id="KW-1185">Reference proteome</keyword>
<proteinExistence type="predicted"/>
<reference evidence="1 2" key="1">
    <citation type="submission" date="2022-06" db="EMBL/GenBank/DDBJ databases">
        <title>Actinoplanes abujensis sp. nov., isolated from Nigerian arid soil.</title>
        <authorList>
            <person name="Ding P."/>
        </authorList>
    </citation>
    <scope>NUCLEOTIDE SEQUENCE [LARGE SCALE GENOMIC DNA]</scope>
    <source>
        <strain evidence="2">TRM88002</strain>
    </source>
</reference>
<dbReference type="Proteomes" id="UP001523216">
    <property type="component" value="Unassembled WGS sequence"/>
</dbReference>
<sequence length="95" mass="9849">MIDPSAFSDTLVVRGIDVDGNRILRTEALAAANAIAAIVPARRDATGVRPHCYIAWGGLAESPAVGRATLIYSNTGAAMLSGLADHTGCSRARLE</sequence>